<organism evidence="2 3">
    <name type="scientific">Klebsiella pneumoniae</name>
    <dbReference type="NCBI Taxonomy" id="573"/>
    <lineage>
        <taxon>Bacteria</taxon>
        <taxon>Pseudomonadati</taxon>
        <taxon>Pseudomonadota</taxon>
        <taxon>Gammaproteobacteria</taxon>
        <taxon>Enterobacterales</taxon>
        <taxon>Enterobacteriaceae</taxon>
        <taxon>Klebsiella/Raoultella group</taxon>
        <taxon>Klebsiella</taxon>
        <taxon>Klebsiella pneumoniae complex</taxon>
    </lineage>
</organism>
<sequence>MNCACRIWCCKAPLRRASDKRLTVFFTAGGGSLSVLSDYAAASKNELNVEVNAFVGCHEAGKLPPALAMNSSLTTRSGLYVGVEFYGSWSRYARLSSDLYMELLPSLGVSRRDGYDIECFITRHAEGEEAGDRRYRVRYFIPVTLSAAGLRSDSGSGSGAFAGAKLRWPEPPRLTSKRKPQQPGDEKARHPHDGCQDGPGFESIRHRESEIARDDPEPGVVERATARASRSRSPAVTSTSCSGSRPTTACDSRPEVVRIATVAEPCEALSTSDSRKAAGISGRCIVSSASAKALPIAGSDQYAAKGAAGAGDEDHVRRRGIALPVTSPSFFRLIRRRMPSVQLARPREISRATGGVPMTVISWRTAFSAAEAPDTASRKQSA</sequence>
<feature type="compositionally biased region" description="Basic and acidic residues" evidence="1">
    <location>
        <begin position="184"/>
        <end position="195"/>
    </location>
</feature>
<feature type="compositionally biased region" description="Low complexity" evidence="1">
    <location>
        <begin position="226"/>
        <end position="240"/>
    </location>
</feature>
<dbReference type="AlphaFoldDB" id="A0A378BAM9"/>
<feature type="region of interest" description="Disordered" evidence="1">
    <location>
        <begin position="150"/>
        <end position="250"/>
    </location>
</feature>
<dbReference type="Proteomes" id="UP000255192">
    <property type="component" value="Unassembled WGS sequence"/>
</dbReference>
<evidence type="ECO:0000313" key="2">
    <source>
        <dbReference type="EMBL" id="STV31808.1"/>
    </source>
</evidence>
<accession>A0A378BAM9</accession>
<feature type="compositionally biased region" description="Polar residues" evidence="1">
    <location>
        <begin position="241"/>
        <end position="250"/>
    </location>
</feature>
<evidence type="ECO:0000313" key="3">
    <source>
        <dbReference type="Proteomes" id="UP000255192"/>
    </source>
</evidence>
<feature type="compositionally biased region" description="Low complexity" evidence="1">
    <location>
        <begin position="152"/>
        <end position="164"/>
    </location>
</feature>
<proteinExistence type="predicted"/>
<evidence type="ECO:0000256" key="1">
    <source>
        <dbReference type="SAM" id="MobiDB-lite"/>
    </source>
</evidence>
<dbReference type="InterPro" id="IPR011256">
    <property type="entry name" value="Reg_factor_effector_dom_sf"/>
</dbReference>
<feature type="compositionally biased region" description="Basic and acidic residues" evidence="1">
    <location>
        <begin position="203"/>
        <end position="216"/>
    </location>
</feature>
<reference evidence="2 3" key="1">
    <citation type="submission" date="2018-06" db="EMBL/GenBank/DDBJ databases">
        <authorList>
            <consortium name="Pathogen Informatics"/>
            <person name="Doyle S."/>
        </authorList>
    </citation>
    <scope>NUCLEOTIDE SEQUENCE [LARGE SCALE GENOMIC DNA]</scope>
    <source>
        <strain evidence="2 3">NCTC204</strain>
    </source>
</reference>
<dbReference type="Gene3D" id="3.20.80.10">
    <property type="entry name" value="Regulatory factor, effector binding domain"/>
    <property type="match status" value="1"/>
</dbReference>
<name>A0A378BAM9_KLEPN</name>
<protein>
    <submittedName>
        <fullName evidence="2">AraC family transcriptional regulator</fullName>
    </submittedName>
</protein>
<gene>
    <name evidence="2" type="ORF">NCTC204_05565</name>
</gene>
<dbReference type="EMBL" id="UGMD01000002">
    <property type="protein sequence ID" value="STV31808.1"/>
    <property type="molecule type" value="Genomic_DNA"/>
</dbReference>
<dbReference type="SUPFAM" id="SSF55136">
    <property type="entry name" value="Probable bacterial effector-binding domain"/>
    <property type="match status" value="1"/>
</dbReference>